<dbReference type="GO" id="GO:0009002">
    <property type="term" value="F:serine-type D-Ala-D-Ala carboxypeptidase activity"/>
    <property type="evidence" value="ECO:0007669"/>
    <property type="project" value="UniProtKB-EC"/>
</dbReference>
<dbReference type="PANTHER" id="PTHR32282">
    <property type="entry name" value="BINDING PROTEIN TRANSPEPTIDASE, PUTATIVE-RELATED"/>
    <property type="match status" value="1"/>
</dbReference>
<organism evidence="16 17">
    <name type="scientific">Candidatus Pelethenecus faecipullorum</name>
    <dbReference type="NCBI Taxonomy" id="2840900"/>
    <lineage>
        <taxon>Bacteria</taxon>
        <taxon>Bacillati</taxon>
        <taxon>Mycoplasmatota</taxon>
        <taxon>Mollicutes</taxon>
        <taxon>Candidatus Pelethenecus</taxon>
    </lineage>
</organism>
<dbReference type="Proteomes" id="UP000886758">
    <property type="component" value="Unassembled WGS sequence"/>
</dbReference>
<evidence type="ECO:0000259" key="14">
    <source>
        <dbReference type="Pfam" id="PF00905"/>
    </source>
</evidence>
<keyword evidence="6" id="KW-0808">Transferase</keyword>
<dbReference type="GO" id="GO:0008658">
    <property type="term" value="F:penicillin binding"/>
    <property type="evidence" value="ECO:0007669"/>
    <property type="project" value="InterPro"/>
</dbReference>
<evidence type="ECO:0000256" key="6">
    <source>
        <dbReference type="ARBA" id="ARBA00022679"/>
    </source>
</evidence>
<evidence type="ECO:0000256" key="12">
    <source>
        <dbReference type="ARBA" id="ARBA00034000"/>
    </source>
</evidence>
<keyword evidence="3" id="KW-0121">Carboxypeptidase</keyword>
<keyword evidence="9" id="KW-0573">Peptidoglycan synthesis</keyword>
<evidence type="ECO:0000313" key="17">
    <source>
        <dbReference type="Proteomes" id="UP000886758"/>
    </source>
</evidence>
<dbReference type="SUPFAM" id="SSF56601">
    <property type="entry name" value="beta-lactamase/transpeptidase-like"/>
    <property type="match status" value="1"/>
</dbReference>
<dbReference type="Pfam" id="PF00912">
    <property type="entry name" value="Transgly"/>
    <property type="match status" value="1"/>
</dbReference>
<accession>A0A9D1GPQ2</accession>
<evidence type="ECO:0000256" key="7">
    <source>
        <dbReference type="ARBA" id="ARBA00022801"/>
    </source>
</evidence>
<dbReference type="InterPro" id="IPR001460">
    <property type="entry name" value="PCN-bd_Tpept"/>
</dbReference>
<keyword evidence="4" id="KW-0645">Protease</keyword>
<evidence type="ECO:0000256" key="11">
    <source>
        <dbReference type="ARBA" id="ARBA00023316"/>
    </source>
</evidence>
<evidence type="ECO:0000256" key="4">
    <source>
        <dbReference type="ARBA" id="ARBA00022670"/>
    </source>
</evidence>
<dbReference type="InterPro" id="IPR001264">
    <property type="entry name" value="Glyco_trans_51"/>
</dbReference>
<evidence type="ECO:0000256" key="8">
    <source>
        <dbReference type="ARBA" id="ARBA00022960"/>
    </source>
</evidence>
<dbReference type="SUPFAM" id="SSF53955">
    <property type="entry name" value="Lysozyme-like"/>
    <property type="match status" value="1"/>
</dbReference>
<keyword evidence="5" id="KW-0328">Glycosyltransferase</keyword>
<evidence type="ECO:0000256" key="10">
    <source>
        <dbReference type="ARBA" id="ARBA00023268"/>
    </source>
</evidence>
<dbReference type="GO" id="GO:0009252">
    <property type="term" value="P:peptidoglycan biosynthetic process"/>
    <property type="evidence" value="ECO:0007669"/>
    <property type="project" value="UniProtKB-KW"/>
</dbReference>
<feature type="domain" description="Penicillin-binding protein transpeptidase" evidence="14">
    <location>
        <begin position="277"/>
        <end position="556"/>
    </location>
</feature>
<evidence type="ECO:0000259" key="15">
    <source>
        <dbReference type="Pfam" id="PF00912"/>
    </source>
</evidence>
<dbReference type="InterPro" id="IPR050396">
    <property type="entry name" value="Glycosyltr_51/Transpeptidase"/>
</dbReference>
<evidence type="ECO:0000313" key="16">
    <source>
        <dbReference type="EMBL" id="HIT49585.1"/>
    </source>
</evidence>
<dbReference type="PANTHER" id="PTHR32282:SF29">
    <property type="entry name" value="PENICILLIN-BINDING PROTEIN 1A"/>
    <property type="match status" value="1"/>
</dbReference>
<comment type="similarity">
    <text evidence="1">In the C-terminal section; belongs to the transpeptidase family.</text>
</comment>
<comment type="catalytic activity">
    <reaction evidence="13">
        <text>[GlcNAc-(1-&gt;4)-Mur2Ac(oyl-L-Ala-gamma-D-Glu-L-Lys-D-Ala-D-Ala)](n)-di-trans,octa-cis-undecaprenyl diphosphate + beta-D-GlcNAc-(1-&gt;4)-Mur2Ac(oyl-L-Ala-gamma-D-Glu-L-Lys-D-Ala-D-Ala)-di-trans,octa-cis-undecaprenyl diphosphate = [GlcNAc-(1-&gt;4)-Mur2Ac(oyl-L-Ala-gamma-D-Glu-L-Lys-D-Ala-D-Ala)](n+1)-di-trans,octa-cis-undecaprenyl diphosphate + di-trans,octa-cis-undecaprenyl diphosphate + H(+)</text>
        <dbReference type="Rhea" id="RHEA:23708"/>
        <dbReference type="Rhea" id="RHEA-COMP:9602"/>
        <dbReference type="Rhea" id="RHEA-COMP:9603"/>
        <dbReference type="ChEBI" id="CHEBI:15378"/>
        <dbReference type="ChEBI" id="CHEBI:58405"/>
        <dbReference type="ChEBI" id="CHEBI:60033"/>
        <dbReference type="ChEBI" id="CHEBI:78435"/>
        <dbReference type="EC" id="2.4.99.28"/>
    </reaction>
</comment>
<keyword evidence="10" id="KW-0511">Multifunctional enzyme</keyword>
<comment type="similarity">
    <text evidence="2">In the N-terminal section; belongs to the glycosyltransferase 51 family.</text>
</comment>
<comment type="catalytic activity">
    <reaction evidence="12">
        <text>Preferential cleavage: (Ac)2-L-Lys-D-Ala-|-D-Ala. Also transpeptidation of peptidyl-alanyl moieties that are N-acyl substituents of D-alanine.</text>
        <dbReference type="EC" id="3.4.16.4"/>
    </reaction>
</comment>
<sequence>MSITTTTAPIYIYDKDQNLISTDSYYYEYCPITEINPMILHAFVSIEDRSFYKHPGFSIKRIVKSAWKNLISGQIQSGASTITQQYVKNAYLSRERTFSRKLNEIAYAIELEKKYTKDQIMEAYLNTILFGGNIYGIKMACRYYFDTTPDEITLAQAAVLAGMIQGPNHYHPFLNPEATDQRKNVVLHAMLEEGYITDAEYLEATSQKVEEITKKGFTNPSTNYLTPYLDYINQTLPMQSYPIEKIETYLDPKIQKELYAILNNDYNLFNDDALNCAIVVLDNQTYGIKAIAGNRSFDKRVLSYASDVLLQPGSVIKPILDYAPAIEYLGYSPATILTDEPYTYQDGTPIKNFDGQFLGKITLRKALSNSRNIPAVKLFNEVGYERAFEFAEKLGIEKKDAIYEADAIGGSSYGYTLLSLTNAYQAFANLGYYKKASAIKSIDYKTATEQNDAKPKLVMKPSTAFLINSILHDVFKGSTFDQTKTYMMAKTGQTNYDAKTQATYQIPDYATKDSLIVAYTKDLTIGIWVGYEKLAKGQFLDYYKKNIPRTIMKLLMDDFALPNQTYEIIDGITQAYITIYEDQAYLAKENGYYEFFQTGNEPLSYPEYNTPL</sequence>
<dbReference type="GO" id="GO:0008360">
    <property type="term" value="P:regulation of cell shape"/>
    <property type="evidence" value="ECO:0007669"/>
    <property type="project" value="UniProtKB-KW"/>
</dbReference>
<dbReference type="Pfam" id="PF00905">
    <property type="entry name" value="Transpeptidase"/>
    <property type="match status" value="1"/>
</dbReference>
<keyword evidence="11" id="KW-0961">Cell wall biogenesis/degradation</keyword>
<dbReference type="AlphaFoldDB" id="A0A9D1GPQ2"/>
<evidence type="ECO:0000256" key="13">
    <source>
        <dbReference type="ARBA" id="ARBA00049902"/>
    </source>
</evidence>
<dbReference type="GO" id="GO:0071555">
    <property type="term" value="P:cell wall organization"/>
    <property type="evidence" value="ECO:0007669"/>
    <property type="project" value="UniProtKB-KW"/>
</dbReference>
<dbReference type="InterPro" id="IPR012338">
    <property type="entry name" value="Beta-lactam/transpept-like"/>
</dbReference>
<comment type="caution">
    <text evidence="16">The sequence shown here is derived from an EMBL/GenBank/DDBJ whole genome shotgun (WGS) entry which is preliminary data.</text>
</comment>
<dbReference type="Gene3D" id="1.10.3810.10">
    <property type="entry name" value="Biosynthetic peptidoglycan transglycosylase-like"/>
    <property type="match status" value="1"/>
</dbReference>
<keyword evidence="8" id="KW-0133">Cell shape</keyword>
<evidence type="ECO:0000256" key="2">
    <source>
        <dbReference type="ARBA" id="ARBA00007739"/>
    </source>
</evidence>
<dbReference type="GO" id="GO:0030288">
    <property type="term" value="C:outer membrane-bounded periplasmic space"/>
    <property type="evidence" value="ECO:0007669"/>
    <property type="project" value="TreeGrafter"/>
</dbReference>
<dbReference type="EMBL" id="DVLF01000035">
    <property type="protein sequence ID" value="HIT49585.1"/>
    <property type="molecule type" value="Genomic_DNA"/>
</dbReference>
<reference evidence="16" key="2">
    <citation type="journal article" date="2021" name="PeerJ">
        <title>Extensive microbial diversity within the chicken gut microbiome revealed by metagenomics and culture.</title>
        <authorList>
            <person name="Gilroy R."/>
            <person name="Ravi A."/>
            <person name="Getino M."/>
            <person name="Pursley I."/>
            <person name="Horton D.L."/>
            <person name="Alikhan N.F."/>
            <person name="Baker D."/>
            <person name="Gharbi K."/>
            <person name="Hall N."/>
            <person name="Watson M."/>
            <person name="Adriaenssens E.M."/>
            <person name="Foster-Nyarko E."/>
            <person name="Jarju S."/>
            <person name="Secka A."/>
            <person name="Antonio M."/>
            <person name="Oren A."/>
            <person name="Chaudhuri R.R."/>
            <person name="La Ragione R."/>
            <person name="Hildebrand F."/>
            <person name="Pallen M.J."/>
        </authorList>
    </citation>
    <scope>NUCLEOTIDE SEQUENCE</scope>
    <source>
        <strain evidence="16">ChiW17-6978</strain>
    </source>
</reference>
<dbReference type="GO" id="GO:0006508">
    <property type="term" value="P:proteolysis"/>
    <property type="evidence" value="ECO:0007669"/>
    <property type="project" value="UniProtKB-KW"/>
</dbReference>
<evidence type="ECO:0000256" key="3">
    <source>
        <dbReference type="ARBA" id="ARBA00022645"/>
    </source>
</evidence>
<name>A0A9D1GPQ2_9MOLU</name>
<dbReference type="GO" id="GO:0008955">
    <property type="term" value="F:peptidoglycan glycosyltransferase activity"/>
    <property type="evidence" value="ECO:0007669"/>
    <property type="project" value="UniProtKB-EC"/>
</dbReference>
<evidence type="ECO:0000256" key="5">
    <source>
        <dbReference type="ARBA" id="ARBA00022676"/>
    </source>
</evidence>
<evidence type="ECO:0000256" key="9">
    <source>
        <dbReference type="ARBA" id="ARBA00022984"/>
    </source>
</evidence>
<dbReference type="InterPro" id="IPR036950">
    <property type="entry name" value="PBP_transglycosylase"/>
</dbReference>
<evidence type="ECO:0000256" key="1">
    <source>
        <dbReference type="ARBA" id="ARBA00007090"/>
    </source>
</evidence>
<gene>
    <name evidence="16" type="ORF">IAD46_01020</name>
</gene>
<keyword evidence="7" id="KW-0378">Hydrolase</keyword>
<reference evidence="16" key="1">
    <citation type="submission" date="2020-10" db="EMBL/GenBank/DDBJ databases">
        <authorList>
            <person name="Gilroy R."/>
        </authorList>
    </citation>
    <scope>NUCLEOTIDE SEQUENCE</scope>
    <source>
        <strain evidence="16">ChiW17-6978</strain>
    </source>
</reference>
<dbReference type="InterPro" id="IPR023346">
    <property type="entry name" value="Lysozyme-like_dom_sf"/>
</dbReference>
<proteinExistence type="inferred from homology"/>
<protein>
    <submittedName>
        <fullName evidence="16">Transglycosylase domain-containing protein</fullName>
    </submittedName>
</protein>
<dbReference type="Gene3D" id="3.40.710.10">
    <property type="entry name" value="DD-peptidase/beta-lactamase superfamily"/>
    <property type="match status" value="1"/>
</dbReference>
<dbReference type="FunFam" id="1.10.3810.10:FF:000001">
    <property type="entry name" value="Penicillin-binding protein 1A"/>
    <property type="match status" value="1"/>
</dbReference>
<feature type="domain" description="Glycosyl transferase family 51" evidence="15">
    <location>
        <begin position="26"/>
        <end position="190"/>
    </location>
</feature>